<dbReference type="Gene3D" id="2.40.50.1020">
    <property type="entry name" value="LytTr DNA-binding domain"/>
    <property type="match status" value="1"/>
</dbReference>
<dbReference type="GO" id="GO:0003677">
    <property type="term" value="F:DNA binding"/>
    <property type="evidence" value="ECO:0007669"/>
    <property type="project" value="UniProtKB-KW"/>
</dbReference>
<accession>A0A1G7X770</accession>
<dbReference type="RefSeq" id="WP_089835375.1">
    <property type="nucleotide sequence ID" value="NZ_FNBN01000006.1"/>
</dbReference>
<proteinExistence type="predicted"/>
<feature type="domain" description="HTH LytTR-type" evidence="1">
    <location>
        <begin position="13"/>
        <end position="104"/>
    </location>
</feature>
<dbReference type="Pfam" id="PF04397">
    <property type="entry name" value="LytTR"/>
    <property type="match status" value="1"/>
</dbReference>
<dbReference type="OrthoDB" id="670686at2"/>
<dbReference type="EMBL" id="FNBN01000006">
    <property type="protein sequence ID" value="SDG80048.1"/>
    <property type="molecule type" value="Genomic_DNA"/>
</dbReference>
<dbReference type="Proteomes" id="UP000199045">
    <property type="component" value="Unassembled WGS sequence"/>
</dbReference>
<dbReference type="SMART" id="SM00850">
    <property type="entry name" value="LytTR"/>
    <property type="match status" value="1"/>
</dbReference>
<reference evidence="2 3" key="1">
    <citation type="submission" date="2016-10" db="EMBL/GenBank/DDBJ databases">
        <authorList>
            <person name="de Groot N.N."/>
        </authorList>
    </citation>
    <scope>NUCLEOTIDE SEQUENCE [LARGE SCALE GENOMIC DNA]</scope>
    <source>
        <strain evidence="2 3">DSM 527</strain>
    </source>
</reference>
<evidence type="ECO:0000313" key="2">
    <source>
        <dbReference type="EMBL" id="SDG80048.1"/>
    </source>
</evidence>
<keyword evidence="2" id="KW-0238">DNA-binding</keyword>
<dbReference type="AlphaFoldDB" id="A0A1G7X770"/>
<gene>
    <name evidence="2" type="ORF">SAMN04488121_106332</name>
</gene>
<evidence type="ECO:0000259" key="1">
    <source>
        <dbReference type="SMART" id="SM00850"/>
    </source>
</evidence>
<dbReference type="InterPro" id="IPR007492">
    <property type="entry name" value="LytTR_DNA-bd_dom"/>
</dbReference>
<dbReference type="STRING" id="104663.SAMN04488121_106332"/>
<name>A0A1G7X770_CHIFI</name>
<evidence type="ECO:0000313" key="3">
    <source>
        <dbReference type="Proteomes" id="UP000199045"/>
    </source>
</evidence>
<sequence length="104" mass="12189">MNHHSVFHVHSKGQRIRIPLQELQFVEIRADGCVLHLTHSHIITEDSPEKIWARLPEDSFLAVRRKFMINLHHIAGICDDYIHMRTGLIPQRERQTGTISAHWL</sequence>
<organism evidence="2 3">
    <name type="scientific">Chitinophaga filiformis</name>
    <name type="common">Myxococcus filiformis</name>
    <name type="synonym">Flexibacter filiformis</name>
    <dbReference type="NCBI Taxonomy" id="104663"/>
    <lineage>
        <taxon>Bacteria</taxon>
        <taxon>Pseudomonadati</taxon>
        <taxon>Bacteroidota</taxon>
        <taxon>Chitinophagia</taxon>
        <taxon>Chitinophagales</taxon>
        <taxon>Chitinophagaceae</taxon>
        <taxon>Chitinophaga</taxon>
    </lineage>
</organism>
<protein>
    <submittedName>
        <fullName evidence="2">LytTr DNA-binding domain-containing protein</fullName>
    </submittedName>
</protein>